<dbReference type="PANTHER" id="PTHR24198:SF165">
    <property type="entry name" value="ANKYRIN REPEAT-CONTAINING PROTEIN-RELATED"/>
    <property type="match status" value="1"/>
</dbReference>
<feature type="region of interest" description="Disordered" evidence="5">
    <location>
        <begin position="129"/>
        <end position="254"/>
    </location>
</feature>
<feature type="compositionally biased region" description="Polar residues" evidence="5">
    <location>
        <begin position="175"/>
        <end position="218"/>
    </location>
</feature>
<keyword evidence="4" id="KW-0175">Coiled coil</keyword>
<dbReference type="Gene3D" id="1.25.40.20">
    <property type="entry name" value="Ankyrin repeat-containing domain"/>
    <property type="match status" value="1"/>
</dbReference>
<dbReference type="PROSITE" id="PS50088">
    <property type="entry name" value="ANK_REPEAT"/>
    <property type="match status" value="2"/>
</dbReference>
<evidence type="ECO:0000256" key="2">
    <source>
        <dbReference type="ARBA" id="ARBA00023043"/>
    </source>
</evidence>
<comment type="caution">
    <text evidence="6">The sequence shown here is derived from an EMBL/GenBank/DDBJ whole genome shotgun (WGS) entry which is preliminary data.</text>
</comment>
<feature type="compositionally biased region" description="Polar residues" evidence="5">
    <location>
        <begin position="129"/>
        <end position="147"/>
    </location>
</feature>
<accession>A0A8H7UZU5</accession>
<evidence type="ECO:0000313" key="7">
    <source>
        <dbReference type="Proteomes" id="UP000650833"/>
    </source>
</evidence>
<feature type="repeat" description="ANK" evidence="3">
    <location>
        <begin position="425"/>
        <end position="447"/>
    </location>
</feature>
<evidence type="ECO:0000313" key="6">
    <source>
        <dbReference type="EMBL" id="KAG2200242.1"/>
    </source>
</evidence>
<reference evidence="6" key="1">
    <citation type="submission" date="2020-12" db="EMBL/GenBank/DDBJ databases">
        <title>Metabolic potential, ecology and presence of endohyphal bacteria is reflected in genomic diversity of Mucoromycotina.</title>
        <authorList>
            <person name="Muszewska A."/>
            <person name="Okrasinska A."/>
            <person name="Steczkiewicz K."/>
            <person name="Drgas O."/>
            <person name="Orlowska M."/>
            <person name="Perlinska-Lenart U."/>
            <person name="Aleksandrzak-Piekarczyk T."/>
            <person name="Szatraj K."/>
            <person name="Zielenkiewicz U."/>
            <person name="Pilsyk S."/>
            <person name="Malc E."/>
            <person name="Mieczkowski P."/>
            <person name="Kruszewska J.S."/>
            <person name="Biernat P."/>
            <person name="Pawlowska J."/>
        </authorList>
    </citation>
    <scope>NUCLEOTIDE SEQUENCE</scope>
    <source>
        <strain evidence="6">CBS 226.32</strain>
    </source>
</reference>
<dbReference type="Proteomes" id="UP000650833">
    <property type="component" value="Unassembled WGS sequence"/>
</dbReference>
<dbReference type="PANTHER" id="PTHR24198">
    <property type="entry name" value="ANKYRIN REPEAT AND PROTEIN KINASE DOMAIN-CONTAINING PROTEIN"/>
    <property type="match status" value="1"/>
</dbReference>
<keyword evidence="1" id="KW-0677">Repeat</keyword>
<dbReference type="InterPro" id="IPR002110">
    <property type="entry name" value="Ankyrin_rpt"/>
</dbReference>
<dbReference type="OrthoDB" id="426293at2759"/>
<feature type="repeat" description="ANK" evidence="3">
    <location>
        <begin position="494"/>
        <end position="517"/>
    </location>
</feature>
<proteinExistence type="predicted"/>
<protein>
    <submittedName>
        <fullName evidence="6">Uncharacterized protein</fullName>
    </submittedName>
</protein>
<evidence type="ECO:0000256" key="3">
    <source>
        <dbReference type="PROSITE-ProRule" id="PRU00023"/>
    </source>
</evidence>
<name>A0A8H7UZU5_9FUNG</name>
<gene>
    <name evidence="6" type="ORF">INT46_004530</name>
</gene>
<evidence type="ECO:0000256" key="5">
    <source>
        <dbReference type="SAM" id="MobiDB-lite"/>
    </source>
</evidence>
<sequence>MDDLSRDLNQKACIVTTTTTTALLDEKLNSRERLEMLINQIDDETLHSLMQNEFQHMIIDQQRLVTMLEQRSELVETENEELKLIINDSQRRYEKAVREMQFFKKKYDRLVESNRVAHIEPSHHHLQNYVNLTPSSSPQPTQVIQQSPPLPPPPPSNDISSVYSYNTNTNTNTSEKLNWPTSPTYSEPINRGRNNSNTAGSIFSNFSGSTESTTYSHFQQLQQQQQQRYDENSKKPPTAYQFSRNPSMVSSYSTPSTAPSIISSSGASSTITIPMTPVRSTTSVSGYTGSSIIQQRRTDPLSFGGSDALWDTLSKNQGSDVTVEKIISNFLRRGGSPNTAKQSPSSHTVRYGYGMIHALIVTKAPGALDLLLQQGANPNVVSMSQVDEEKVSPCYLAAQVGWLNGLQKIVQAGGDLISARGGGSRKRTALHIAAENGHAAIVEYIVNMSQGTLNLEKDILGANALHYACTSGHTDLVSFMVKVCRIPIDEQDRKGESPLHWATRSGRLEVVTLLIERYGCDVNSYVTKKVGTPYDIAKSAGHKRVAEYLKNNGGITSKKMDKRREEDMVNQVPQHLESALAKNGFFMGGF</sequence>
<keyword evidence="7" id="KW-1185">Reference proteome</keyword>
<dbReference type="AlphaFoldDB" id="A0A8H7UZU5"/>
<dbReference type="SMART" id="SM00248">
    <property type="entry name" value="ANK"/>
    <property type="match status" value="4"/>
</dbReference>
<dbReference type="PROSITE" id="PS50297">
    <property type="entry name" value="ANK_REP_REGION"/>
    <property type="match status" value="2"/>
</dbReference>
<dbReference type="SUPFAM" id="SSF48403">
    <property type="entry name" value="Ankyrin repeat"/>
    <property type="match status" value="1"/>
</dbReference>
<organism evidence="6 7">
    <name type="scientific">Mucor plumbeus</name>
    <dbReference type="NCBI Taxonomy" id="97098"/>
    <lineage>
        <taxon>Eukaryota</taxon>
        <taxon>Fungi</taxon>
        <taxon>Fungi incertae sedis</taxon>
        <taxon>Mucoromycota</taxon>
        <taxon>Mucoromycotina</taxon>
        <taxon>Mucoromycetes</taxon>
        <taxon>Mucorales</taxon>
        <taxon>Mucorineae</taxon>
        <taxon>Mucoraceae</taxon>
        <taxon>Mucor</taxon>
    </lineage>
</organism>
<feature type="compositionally biased region" description="Polar residues" evidence="5">
    <location>
        <begin position="240"/>
        <end position="249"/>
    </location>
</feature>
<evidence type="ECO:0000256" key="4">
    <source>
        <dbReference type="SAM" id="Coils"/>
    </source>
</evidence>
<feature type="compositionally biased region" description="Low complexity" evidence="5">
    <location>
        <begin position="160"/>
        <end position="174"/>
    </location>
</feature>
<dbReference type="InterPro" id="IPR036770">
    <property type="entry name" value="Ankyrin_rpt-contain_sf"/>
</dbReference>
<feature type="coiled-coil region" evidence="4">
    <location>
        <begin position="79"/>
        <end position="106"/>
    </location>
</feature>
<keyword evidence="2 3" id="KW-0040">ANK repeat</keyword>
<dbReference type="EMBL" id="JAEPRC010000324">
    <property type="protein sequence ID" value="KAG2200242.1"/>
    <property type="molecule type" value="Genomic_DNA"/>
</dbReference>
<dbReference type="Pfam" id="PF12796">
    <property type="entry name" value="Ank_2"/>
    <property type="match status" value="2"/>
</dbReference>
<evidence type="ECO:0000256" key="1">
    <source>
        <dbReference type="ARBA" id="ARBA00022737"/>
    </source>
</evidence>